<dbReference type="SUPFAM" id="SSF53474">
    <property type="entry name" value="alpha/beta-Hydrolases"/>
    <property type="match status" value="1"/>
</dbReference>
<protein>
    <submittedName>
        <fullName evidence="3">Epoxide hydrolase</fullName>
    </submittedName>
</protein>
<proteinExistence type="predicted"/>
<dbReference type="Proteomes" id="UP000647587">
    <property type="component" value="Unassembled WGS sequence"/>
</dbReference>
<evidence type="ECO:0000256" key="1">
    <source>
        <dbReference type="ARBA" id="ARBA00022801"/>
    </source>
</evidence>
<evidence type="ECO:0000313" key="3">
    <source>
        <dbReference type="EMBL" id="GGK21307.1"/>
    </source>
</evidence>
<evidence type="ECO:0000259" key="2">
    <source>
        <dbReference type="Pfam" id="PF00561"/>
    </source>
</evidence>
<feature type="domain" description="AB hydrolase-1" evidence="2">
    <location>
        <begin position="63"/>
        <end position="306"/>
    </location>
</feature>
<keyword evidence="4" id="KW-1185">Reference proteome</keyword>
<dbReference type="PRINTS" id="PR00111">
    <property type="entry name" value="ABHYDROLASE"/>
</dbReference>
<gene>
    <name evidence="3" type="ORF">GCM10008955_13420</name>
</gene>
<dbReference type="PANTHER" id="PTHR43329">
    <property type="entry name" value="EPOXIDE HYDROLASE"/>
    <property type="match status" value="1"/>
</dbReference>
<organism evidence="3 4">
    <name type="scientific">Deinococcus malanensis</name>
    <dbReference type="NCBI Taxonomy" id="1706855"/>
    <lineage>
        <taxon>Bacteria</taxon>
        <taxon>Thermotogati</taxon>
        <taxon>Deinococcota</taxon>
        <taxon>Deinococci</taxon>
        <taxon>Deinococcales</taxon>
        <taxon>Deinococcaceae</taxon>
        <taxon>Deinococcus</taxon>
    </lineage>
</organism>
<evidence type="ECO:0000313" key="4">
    <source>
        <dbReference type="Proteomes" id="UP000647587"/>
    </source>
</evidence>
<dbReference type="InterPro" id="IPR029058">
    <property type="entry name" value="AB_hydrolase_fold"/>
</dbReference>
<dbReference type="InterPro" id="IPR000639">
    <property type="entry name" value="Epox_hydrolase-like"/>
</dbReference>
<comment type="caution">
    <text evidence="3">The sequence shown here is derived from an EMBL/GenBank/DDBJ whole genome shotgun (WGS) entry which is preliminary data.</text>
</comment>
<dbReference type="EMBL" id="BMPP01000004">
    <property type="protein sequence ID" value="GGK21307.1"/>
    <property type="molecule type" value="Genomic_DNA"/>
</dbReference>
<dbReference type="PRINTS" id="PR00412">
    <property type="entry name" value="EPOXHYDRLASE"/>
</dbReference>
<dbReference type="Pfam" id="PF00561">
    <property type="entry name" value="Abhydrolase_1"/>
    <property type="match status" value="1"/>
</dbReference>
<reference evidence="4" key="1">
    <citation type="journal article" date="2019" name="Int. J. Syst. Evol. Microbiol.">
        <title>The Global Catalogue of Microorganisms (GCM) 10K type strain sequencing project: providing services to taxonomists for standard genome sequencing and annotation.</title>
        <authorList>
            <consortium name="The Broad Institute Genomics Platform"/>
            <consortium name="The Broad Institute Genome Sequencing Center for Infectious Disease"/>
            <person name="Wu L."/>
            <person name="Ma J."/>
        </authorList>
    </citation>
    <scope>NUCLEOTIDE SEQUENCE [LARGE SCALE GENOMIC DNA]</scope>
    <source>
        <strain evidence="4">JCM 30331</strain>
    </source>
</reference>
<dbReference type="GO" id="GO:0016787">
    <property type="term" value="F:hydrolase activity"/>
    <property type="evidence" value="ECO:0007669"/>
    <property type="project" value="UniProtKB-KW"/>
</dbReference>
<accession>A0ABQ2EQV1</accession>
<sequence>MSHLKGWNAGASSQRDTTVLALVADQAACRQAGCQTGTMWTEHEIRVNGVRLHYVEAGPAAGPLVVLLHGFPEYWRAWEHQIGPLARAGFRVVAPDMRGYNLSEKPQDIEAYRVQTLQEDIAKLIRALGAGRAHVVGHDWGGIVAWQLAIRQPEAVDRLVILNAPHPGAARRGMKHPEQLKRSWYVYLFQLPVLPELLLERFGRWALRGTRQDAFTPQDMRLYRTAWRQPGAARGMVNYYRALRRCGTRHGLSRQPDNEKVDSPTLVIWGQRDAALIPEMAEAQPWVRDMRLVRLPRASHWVMRDEPVKVNNLLIDFLQAQT</sequence>
<dbReference type="InterPro" id="IPR000073">
    <property type="entry name" value="AB_hydrolase_1"/>
</dbReference>
<dbReference type="Gene3D" id="3.40.50.1820">
    <property type="entry name" value="alpha/beta hydrolase"/>
    <property type="match status" value="1"/>
</dbReference>
<keyword evidence="1 3" id="KW-0378">Hydrolase</keyword>
<name>A0ABQ2EQV1_9DEIO</name>